<dbReference type="RefSeq" id="WP_027294981.1">
    <property type="nucleotide sequence ID" value="NZ_CABMJZ010000091.1"/>
</dbReference>
<dbReference type="InterPro" id="IPR016032">
    <property type="entry name" value="Sig_transdc_resp-reg_C-effctor"/>
</dbReference>
<dbReference type="PANTHER" id="PTHR48111">
    <property type="entry name" value="REGULATOR OF RPOS"/>
    <property type="match status" value="1"/>
</dbReference>
<evidence type="ECO:0000256" key="4">
    <source>
        <dbReference type="ARBA" id="ARBA00023015"/>
    </source>
</evidence>
<dbReference type="InterPro" id="IPR039420">
    <property type="entry name" value="WalR-like"/>
</dbReference>
<evidence type="ECO:0000256" key="6">
    <source>
        <dbReference type="ARBA" id="ARBA00023163"/>
    </source>
</evidence>
<dbReference type="InterPro" id="IPR001789">
    <property type="entry name" value="Sig_transdc_resp-reg_receiver"/>
</dbReference>
<dbReference type="Proteomes" id="UP000306509">
    <property type="component" value="Unassembled WGS sequence"/>
</dbReference>
<evidence type="ECO:0000259" key="10">
    <source>
        <dbReference type="PROSITE" id="PS50110"/>
    </source>
</evidence>
<keyword evidence="6" id="KW-0804">Transcription</keyword>
<evidence type="ECO:0000256" key="7">
    <source>
        <dbReference type="ARBA" id="ARBA00024867"/>
    </source>
</evidence>
<keyword evidence="13" id="KW-1185">Reference proteome</keyword>
<dbReference type="Pfam" id="PF00486">
    <property type="entry name" value="Trans_reg_C"/>
    <property type="match status" value="1"/>
</dbReference>
<feature type="DNA-binding region" description="OmpR/PhoB-type" evidence="9">
    <location>
        <begin position="125"/>
        <end position="223"/>
    </location>
</feature>
<keyword evidence="2 8" id="KW-0597">Phosphoprotein</keyword>
<dbReference type="SUPFAM" id="SSF46894">
    <property type="entry name" value="C-terminal effector domain of the bipartite response regulators"/>
    <property type="match status" value="1"/>
</dbReference>
<dbReference type="PANTHER" id="PTHR48111:SF22">
    <property type="entry name" value="REGULATOR OF RPOS"/>
    <property type="match status" value="1"/>
</dbReference>
<dbReference type="GO" id="GO:0000156">
    <property type="term" value="F:phosphorelay response regulator activity"/>
    <property type="evidence" value="ECO:0007669"/>
    <property type="project" value="TreeGrafter"/>
</dbReference>
<dbReference type="PROSITE" id="PS51755">
    <property type="entry name" value="OMPR_PHOB"/>
    <property type="match status" value="1"/>
</dbReference>
<organism evidence="12 13">
    <name type="scientific">Robinsoniella peoriensis</name>
    <dbReference type="NCBI Taxonomy" id="180332"/>
    <lineage>
        <taxon>Bacteria</taxon>
        <taxon>Bacillati</taxon>
        <taxon>Bacillota</taxon>
        <taxon>Clostridia</taxon>
        <taxon>Lachnospirales</taxon>
        <taxon>Lachnospiraceae</taxon>
        <taxon>Robinsoniella</taxon>
    </lineage>
</organism>
<dbReference type="Gene3D" id="3.40.50.2300">
    <property type="match status" value="1"/>
</dbReference>
<dbReference type="GO" id="GO:0000976">
    <property type="term" value="F:transcription cis-regulatory region binding"/>
    <property type="evidence" value="ECO:0007669"/>
    <property type="project" value="TreeGrafter"/>
</dbReference>
<evidence type="ECO:0000256" key="8">
    <source>
        <dbReference type="PROSITE-ProRule" id="PRU00169"/>
    </source>
</evidence>
<dbReference type="GO" id="GO:0005829">
    <property type="term" value="C:cytosol"/>
    <property type="evidence" value="ECO:0007669"/>
    <property type="project" value="TreeGrafter"/>
</dbReference>
<keyword evidence="5 9" id="KW-0238">DNA-binding</keyword>
<dbReference type="InterPro" id="IPR011006">
    <property type="entry name" value="CheY-like_superfamily"/>
</dbReference>
<evidence type="ECO:0000259" key="11">
    <source>
        <dbReference type="PROSITE" id="PS51755"/>
    </source>
</evidence>
<keyword evidence="3" id="KW-0902">Two-component regulatory system</keyword>
<dbReference type="Pfam" id="PF00072">
    <property type="entry name" value="Response_reg"/>
    <property type="match status" value="1"/>
</dbReference>
<dbReference type="AlphaFoldDB" id="A0A4U8Q2V7"/>
<reference evidence="12 13" key="1">
    <citation type="journal article" date="2019" name="Anaerobe">
        <title>Detection of Robinsoniella peoriensis in multiple bone samples of a trauma patient.</title>
        <authorList>
            <person name="Schrottner P."/>
            <person name="Hartwich K."/>
            <person name="Bunk B."/>
            <person name="Schober I."/>
            <person name="Helbig S."/>
            <person name="Rudolph W.W."/>
            <person name="Gunzer F."/>
        </authorList>
    </citation>
    <scope>NUCLEOTIDE SEQUENCE [LARGE SCALE GENOMIC DNA]</scope>
    <source>
        <strain evidence="12 13">DSM 106044</strain>
    </source>
</reference>
<sequence length="226" mass="25495" precursor="true">MRILIIEDDLILCDSLKYQLEHEGISVDVCHDGESGLRYIRENVHDLILLDRMLPLMDGTAVLKKVRSEQISTPLILVTALGDLHDRVQGLDLGADDYIVKPFAFEELMARIRCISRRPAGWNENKPLTYGDISYDASQKKLSRGELTCALSRREGDLLEAFLNNSGKILPRMTLLTRVWGPDASVEEGNLDNYIHLLRRRLTSVSSTLTLKTIRGIGYSLEDTNV</sequence>
<evidence type="ECO:0000313" key="13">
    <source>
        <dbReference type="Proteomes" id="UP000306509"/>
    </source>
</evidence>
<protein>
    <recommendedName>
        <fullName evidence="1">Stage 0 sporulation protein A homolog</fullName>
    </recommendedName>
</protein>
<dbReference type="GO" id="GO:0006355">
    <property type="term" value="P:regulation of DNA-templated transcription"/>
    <property type="evidence" value="ECO:0007669"/>
    <property type="project" value="InterPro"/>
</dbReference>
<feature type="modified residue" description="4-aspartylphosphate" evidence="8">
    <location>
        <position position="51"/>
    </location>
</feature>
<dbReference type="Gene3D" id="6.10.250.690">
    <property type="match status" value="1"/>
</dbReference>
<dbReference type="SMART" id="SM00448">
    <property type="entry name" value="REC"/>
    <property type="match status" value="1"/>
</dbReference>
<evidence type="ECO:0000313" key="12">
    <source>
        <dbReference type="EMBL" id="TLC98976.1"/>
    </source>
</evidence>
<evidence type="ECO:0000256" key="1">
    <source>
        <dbReference type="ARBA" id="ARBA00018672"/>
    </source>
</evidence>
<dbReference type="InterPro" id="IPR001867">
    <property type="entry name" value="OmpR/PhoB-type_DNA-bd"/>
</dbReference>
<proteinExistence type="predicted"/>
<dbReference type="GO" id="GO:0032993">
    <property type="term" value="C:protein-DNA complex"/>
    <property type="evidence" value="ECO:0007669"/>
    <property type="project" value="TreeGrafter"/>
</dbReference>
<comment type="caution">
    <text evidence="12">The sequence shown here is derived from an EMBL/GenBank/DDBJ whole genome shotgun (WGS) entry which is preliminary data.</text>
</comment>
<dbReference type="SUPFAM" id="SSF52172">
    <property type="entry name" value="CheY-like"/>
    <property type="match status" value="1"/>
</dbReference>
<dbReference type="EMBL" id="QGQD01000078">
    <property type="protein sequence ID" value="TLC98976.1"/>
    <property type="molecule type" value="Genomic_DNA"/>
</dbReference>
<comment type="function">
    <text evidence="7">May play the central regulatory role in sporulation. It may be an element of the effector pathway responsible for the activation of sporulation genes in response to nutritional stress. Spo0A may act in concert with spo0H (a sigma factor) to control the expression of some genes that are critical to the sporulation process.</text>
</comment>
<dbReference type="STRING" id="180332.GCA_000797495_05791"/>
<evidence type="ECO:0000256" key="3">
    <source>
        <dbReference type="ARBA" id="ARBA00023012"/>
    </source>
</evidence>
<accession>A0A4U8Q2V7</accession>
<dbReference type="InterPro" id="IPR036388">
    <property type="entry name" value="WH-like_DNA-bd_sf"/>
</dbReference>
<evidence type="ECO:0000256" key="5">
    <source>
        <dbReference type="ARBA" id="ARBA00023125"/>
    </source>
</evidence>
<feature type="domain" description="OmpR/PhoB-type" evidence="11">
    <location>
        <begin position="125"/>
        <end position="223"/>
    </location>
</feature>
<dbReference type="CDD" id="cd00383">
    <property type="entry name" value="trans_reg_C"/>
    <property type="match status" value="1"/>
</dbReference>
<feature type="domain" description="Response regulatory" evidence="10">
    <location>
        <begin position="2"/>
        <end position="116"/>
    </location>
</feature>
<name>A0A4U8Q2V7_9FIRM</name>
<dbReference type="PROSITE" id="PS50110">
    <property type="entry name" value="RESPONSE_REGULATORY"/>
    <property type="match status" value="1"/>
</dbReference>
<dbReference type="SMART" id="SM00862">
    <property type="entry name" value="Trans_reg_C"/>
    <property type="match status" value="1"/>
</dbReference>
<dbReference type="OrthoDB" id="9790442at2"/>
<gene>
    <name evidence="12" type="primary">arlR_5</name>
    <name evidence="12" type="ORF">DSM106044_04120</name>
</gene>
<evidence type="ECO:0000256" key="2">
    <source>
        <dbReference type="ARBA" id="ARBA00022553"/>
    </source>
</evidence>
<dbReference type="Gene3D" id="1.10.10.10">
    <property type="entry name" value="Winged helix-like DNA-binding domain superfamily/Winged helix DNA-binding domain"/>
    <property type="match status" value="1"/>
</dbReference>
<evidence type="ECO:0000256" key="9">
    <source>
        <dbReference type="PROSITE-ProRule" id="PRU01091"/>
    </source>
</evidence>
<keyword evidence="4" id="KW-0805">Transcription regulation</keyword>